<accession>A0ABT3X219</accession>
<dbReference type="RefSeq" id="WP_267151735.1">
    <property type="nucleotide sequence ID" value="NZ_JAPMLT010000004.1"/>
</dbReference>
<dbReference type="SUPFAM" id="SSF51294">
    <property type="entry name" value="Hedgehog/intein (Hint) domain"/>
    <property type="match status" value="1"/>
</dbReference>
<evidence type="ECO:0000313" key="3">
    <source>
        <dbReference type="EMBL" id="MCX7570491.1"/>
    </source>
</evidence>
<keyword evidence="1" id="KW-0677">Repeat</keyword>
<dbReference type="InterPro" id="IPR036844">
    <property type="entry name" value="Hint_dom_sf"/>
</dbReference>
<dbReference type="EMBL" id="JAPMLT010000004">
    <property type="protein sequence ID" value="MCX7570491.1"/>
    <property type="molecule type" value="Genomic_DNA"/>
</dbReference>
<gene>
    <name evidence="3" type="ORF">OS242_11010</name>
</gene>
<reference evidence="3 4" key="1">
    <citation type="submission" date="2022-11" db="EMBL/GenBank/DDBJ databases">
        <title>Study of microbial diversity in lake waters.</title>
        <authorList>
            <person name="Zhang J."/>
        </authorList>
    </citation>
    <scope>NUCLEOTIDE SEQUENCE [LARGE SCALE GENOMIC DNA]</scope>
    <source>
        <strain evidence="3 4">DT12</strain>
    </source>
</reference>
<evidence type="ECO:0000256" key="1">
    <source>
        <dbReference type="ARBA" id="ARBA00022737"/>
    </source>
</evidence>
<name>A0ABT3X219_9BACL</name>
<comment type="caution">
    <text evidence="3">The sequence shown here is derived from an EMBL/GenBank/DDBJ whole genome shotgun (WGS) entry which is preliminary data.</text>
</comment>
<evidence type="ECO:0000313" key="4">
    <source>
        <dbReference type="Proteomes" id="UP001208017"/>
    </source>
</evidence>
<dbReference type="PANTHER" id="PTHR32305">
    <property type="match status" value="1"/>
</dbReference>
<dbReference type="InterPro" id="IPR050708">
    <property type="entry name" value="T6SS_VgrG/RHS"/>
</dbReference>
<proteinExistence type="predicted"/>
<organism evidence="3 4">
    <name type="scientific">Tumebacillus lacus</name>
    <dbReference type="NCBI Taxonomy" id="2995335"/>
    <lineage>
        <taxon>Bacteria</taxon>
        <taxon>Bacillati</taxon>
        <taxon>Bacillota</taxon>
        <taxon>Bacilli</taxon>
        <taxon>Bacillales</taxon>
        <taxon>Alicyclobacillaceae</taxon>
        <taxon>Tumebacillus</taxon>
    </lineage>
</organism>
<feature type="domain" description="Teneurin-like YD-shell" evidence="2">
    <location>
        <begin position="3"/>
        <end position="97"/>
    </location>
</feature>
<dbReference type="InterPro" id="IPR022385">
    <property type="entry name" value="Rhs_assc_core"/>
</dbReference>
<dbReference type="Proteomes" id="UP001208017">
    <property type="component" value="Unassembled WGS sequence"/>
</dbReference>
<protein>
    <recommendedName>
        <fullName evidence="2">Teneurin-like YD-shell domain-containing protein</fullName>
    </recommendedName>
</protein>
<dbReference type="Gene3D" id="2.170.16.10">
    <property type="entry name" value="Hedgehog/Intein (Hint) domain"/>
    <property type="match status" value="1"/>
</dbReference>
<dbReference type="Pfam" id="PF25023">
    <property type="entry name" value="TEN_YD-shell"/>
    <property type="match status" value="1"/>
</dbReference>
<evidence type="ECO:0000259" key="2">
    <source>
        <dbReference type="Pfam" id="PF25023"/>
    </source>
</evidence>
<dbReference type="NCBIfam" id="TIGR03696">
    <property type="entry name" value="Rhs_assc_core"/>
    <property type="match status" value="1"/>
</dbReference>
<dbReference type="PANTHER" id="PTHR32305:SF17">
    <property type="entry name" value="TRNA NUCLEASE WAPA"/>
    <property type="match status" value="1"/>
</dbReference>
<dbReference type="InterPro" id="IPR056823">
    <property type="entry name" value="TEN-like_YD-shell"/>
</dbReference>
<keyword evidence="4" id="KW-1185">Reference proteome</keyword>
<sequence>MLNNRLLSINVEGVTYYPLYNGHGDIVQLTNAAGDVVAWYQYDAWGNMTSHSDDTDWAKNPYRYSGYRYDDATGLYYLNARYYDPSVGRFLSPDAVYETPEYSYALDNPIHLSDPSGLRPMCQCEENINAILRPIAELGAAIAAESKFGPAMVAGNAIQIGMDRADAKRAERSCNCFTAGTKVLTVAGEKNIEDIKVGDKVLAKDEYNPDGELAYNEQLAMKEVLSDPLKGATELTKVRMTDKRWLAQDGWVKMSKNVNGTEIHFVHNKTTGQFDDFKYK</sequence>
<dbReference type="Gene3D" id="2.180.10.10">
    <property type="entry name" value="RHS repeat-associated core"/>
    <property type="match status" value="1"/>
</dbReference>